<dbReference type="EMBL" id="CP001791">
    <property type="protein sequence ID" value="ADH98581.1"/>
    <property type="molecule type" value="Genomic_DNA"/>
</dbReference>
<protein>
    <recommendedName>
        <fullName evidence="7">Flagellar protein FliT</fullName>
    </recommendedName>
</protein>
<organism evidence="9 10">
    <name type="scientific">Bacillus selenitireducens (strain ATCC 700615 / DSM 15326 / MLS10)</name>
    <dbReference type="NCBI Taxonomy" id="439292"/>
    <lineage>
        <taxon>Bacteria</taxon>
        <taxon>Bacillati</taxon>
        <taxon>Bacillota</taxon>
        <taxon>Bacilli</taxon>
        <taxon>Bacillales</taxon>
        <taxon>Bacillaceae</taxon>
        <taxon>Salisediminibacterium</taxon>
    </lineage>
</organism>
<gene>
    <name evidence="9" type="ordered locus">Bsel_1062</name>
</gene>
<evidence type="ECO:0000256" key="5">
    <source>
        <dbReference type="ARBA" id="ARBA00093765"/>
    </source>
</evidence>
<comment type="subcellular location">
    <subcellularLocation>
        <location evidence="1">Cytoplasm</location>
        <location evidence="1">Cytosol</location>
    </subcellularLocation>
</comment>
<evidence type="ECO:0000256" key="1">
    <source>
        <dbReference type="ARBA" id="ARBA00004514"/>
    </source>
</evidence>
<evidence type="ECO:0000313" key="9">
    <source>
        <dbReference type="EMBL" id="ADH98581.1"/>
    </source>
</evidence>
<evidence type="ECO:0000256" key="8">
    <source>
        <dbReference type="SAM" id="MobiDB-lite"/>
    </source>
</evidence>
<dbReference type="eggNOG" id="ENOG50330XF">
    <property type="taxonomic scope" value="Bacteria"/>
</dbReference>
<dbReference type="OrthoDB" id="2353131at2"/>
<comment type="function">
    <text evidence="5">May act as an export chaperone for the filament capping protein FliD.</text>
</comment>
<dbReference type="RefSeq" id="WP_013172005.1">
    <property type="nucleotide sequence ID" value="NC_014219.1"/>
</dbReference>
<proteinExistence type="inferred from homology"/>
<keyword evidence="3" id="KW-1005">Bacterial flagellum biogenesis</keyword>
<feature type="region of interest" description="Disordered" evidence="8">
    <location>
        <begin position="89"/>
        <end position="117"/>
    </location>
</feature>
<dbReference type="Pfam" id="PF05400">
    <property type="entry name" value="FliT"/>
    <property type="match status" value="1"/>
</dbReference>
<evidence type="ECO:0000256" key="2">
    <source>
        <dbReference type="ARBA" id="ARBA00022490"/>
    </source>
</evidence>
<keyword evidence="2" id="KW-0963">Cytoplasm</keyword>
<dbReference type="Proteomes" id="UP000000271">
    <property type="component" value="Chromosome"/>
</dbReference>
<evidence type="ECO:0000256" key="3">
    <source>
        <dbReference type="ARBA" id="ARBA00022795"/>
    </source>
</evidence>
<reference evidence="9" key="1">
    <citation type="submission" date="2009-10" db="EMBL/GenBank/DDBJ databases">
        <title>Complete sequence of Bacillus selenitireducens MLS10.</title>
        <authorList>
            <consortium name="US DOE Joint Genome Institute"/>
            <person name="Lucas S."/>
            <person name="Copeland A."/>
            <person name="Lapidus A."/>
            <person name="Glavina del Rio T."/>
            <person name="Dalin E."/>
            <person name="Tice H."/>
            <person name="Bruce D."/>
            <person name="Goodwin L."/>
            <person name="Pitluck S."/>
            <person name="Sims D."/>
            <person name="Brettin T."/>
            <person name="Detter J.C."/>
            <person name="Han C."/>
            <person name="Larimer F."/>
            <person name="Land M."/>
            <person name="Hauser L."/>
            <person name="Kyrpides N."/>
            <person name="Ovchinnikova G."/>
            <person name="Stolz J."/>
        </authorList>
    </citation>
    <scope>NUCLEOTIDE SEQUENCE [LARGE SCALE GENOMIC DNA]</scope>
    <source>
        <strain evidence="9">MLS10</strain>
    </source>
</reference>
<dbReference type="InterPro" id="IPR008622">
    <property type="entry name" value="FliT"/>
</dbReference>
<dbReference type="KEGG" id="bse:Bsel_1062"/>
<feature type="compositionally biased region" description="Polar residues" evidence="8">
    <location>
        <begin position="96"/>
        <end position="108"/>
    </location>
</feature>
<evidence type="ECO:0000256" key="7">
    <source>
        <dbReference type="ARBA" id="ARBA00093797"/>
    </source>
</evidence>
<accession>D6Y0X7</accession>
<name>D6Y0X7_BACIE</name>
<keyword evidence="4" id="KW-0143">Chaperone</keyword>
<sequence length="117" mass="13873">MHPLTELFSVTKKLYDHVQQPLPKGEERDRYIEIIAELLQRREELIPQVGPPKTDQEERIARTLLDYNRKLTDRLTVVMREVGQDLNQIRKKKSTGKQYENPYTSRTQDGVFFDSKK</sequence>
<evidence type="ECO:0000313" key="10">
    <source>
        <dbReference type="Proteomes" id="UP000000271"/>
    </source>
</evidence>
<dbReference type="STRING" id="439292.Bsel_1062"/>
<dbReference type="AlphaFoldDB" id="D6Y0X7"/>
<dbReference type="HOGENOM" id="CLU_165941_0_0_9"/>
<evidence type="ECO:0000256" key="6">
    <source>
        <dbReference type="ARBA" id="ARBA00093785"/>
    </source>
</evidence>
<evidence type="ECO:0000256" key="4">
    <source>
        <dbReference type="ARBA" id="ARBA00023186"/>
    </source>
</evidence>
<comment type="similarity">
    <text evidence="6">Belongs to the bacillales FliT family.</text>
</comment>
<keyword evidence="10" id="KW-1185">Reference proteome</keyword>